<keyword evidence="3" id="KW-0804">Transcription</keyword>
<evidence type="ECO:0000313" key="5">
    <source>
        <dbReference type="EMBL" id="GHD01996.1"/>
    </source>
</evidence>
<keyword evidence="1" id="KW-0805">Transcription regulation</keyword>
<evidence type="ECO:0000259" key="4">
    <source>
        <dbReference type="PROSITE" id="PS50995"/>
    </source>
</evidence>
<protein>
    <recommendedName>
        <fullName evidence="4">HTH marR-type domain-containing protein</fullName>
    </recommendedName>
</protein>
<evidence type="ECO:0000313" key="6">
    <source>
        <dbReference type="Proteomes" id="UP000626210"/>
    </source>
</evidence>
<evidence type="ECO:0000256" key="3">
    <source>
        <dbReference type="ARBA" id="ARBA00023163"/>
    </source>
</evidence>
<keyword evidence="6" id="KW-1185">Reference proteome</keyword>
<dbReference type="PROSITE" id="PS50995">
    <property type="entry name" value="HTH_MARR_2"/>
    <property type="match status" value="1"/>
</dbReference>
<dbReference type="SUPFAM" id="SSF46785">
    <property type="entry name" value="Winged helix' DNA-binding domain"/>
    <property type="match status" value="1"/>
</dbReference>
<dbReference type="Gene3D" id="1.10.10.10">
    <property type="entry name" value="Winged helix-like DNA-binding domain superfamily/Winged helix DNA-binding domain"/>
    <property type="match status" value="1"/>
</dbReference>
<dbReference type="PANTHER" id="PTHR42756:SF1">
    <property type="entry name" value="TRANSCRIPTIONAL REPRESSOR OF EMRAB OPERON"/>
    <property type="match status" value="1"/>
</dbReference>
<dbReference type="InterPro" id="IPR036388">
    <property type="entry name" value="WH-like_DNA-bd_sf"/>
</dbReference>
<evidence type="ECO:0000256" key="2">
    <source>
        <dbReference type="ARBA" id="ARBA00023125"/>
    </source>
</evidence>
<dbReference type="Pfam" id="PF01047">
    <property type="entry name" value="MarR"/>
    <property type="match status" value="1"/>
</dbReference>
<dbReference type="SMART" id="SM00347">
    <property type="entry name" value="HTH_MARR"/>
    <property type="match status" value="1"/>
</dbReference>
<dbReference type="InterPro" id="IPR036390">
    <property type="entry name" value="WH_DNA-bd_sf"/>
</dbReference>
<dbReference type="PANTHER" id="PTHR42756">
    <property type="entry name" value="TRANSCRIPTIONAL REGULATOR, MARR"/>
    <property type="match status" value="1"/>
</dbReference>
<reference evidence="6" key="1">
    <citation type="journal article" date="2019" name="Int. J. Syst. Evol. Microbiol.">
        <title>The Global Catalogue of Microorganisms (GCM) 10K type strain sequencing project: providing services to taxonomists for standard genome sequencing and annotation.</title>
        <authorList>
            <consortium name="The Broad Institute Genomics Platform"/>
            <consortium name="The Broad Institute Genome Sequencing Center for Infectious Disease"/>
            <person name="Wu L."/>
            <person name="Ma J."/>
        </authorList>
    </citation>
    <scope>NUCLEOTIDE SEQUENCE [LARGE SCALE GENOMIC DNA]</scope>
    <source>
        <strain evidence="6">KCTC 23314</strain>
    </source>
</reference>
<dbReference type="Proteomes" id="UP000626210">
    <property type="component" value="Unassembled WGS sequence"/>
</dbReference>
<gene>
    <name evidence="5" type="ORF">GCM10007320_60800</name>
</gene>
<sequence>MAKKAGKESAEVASRMLQHWHEGVPDDRLAHLVKDATRSFLRSLQTRLARHDVQLGHWTFLRILWEKDGLTQAELSAEAGVMAPTTAIALKAMEELGYVLRKQLPDNRKSIYVFLTPAGKRLKAKLVPLAEEVNALAIRSLTDAHISIVRRSLLKIIDNLASDECIQDDPKRTGAAQSSARP</sequence>
<keyword evidence="2" id="KW-0238">DNA-binding</keyword>
<proteinExistence type="predicted"/>
<evidence type="ECO:0000256" key="1">
    <source>
        <dbReference type="ARBA" id="ARBA00023015"/>
    </source>
</evidence>
<dbReference type="InterPro" id="IPR000835">
    <property type="entry name" value="HTH_MarR-typ"/>
</dbReference>
<accession>A0ABQ3GDS3</accession>
<name>A0ABQ3GDS3_9BURK</name>
<organism evidence="5 6">
    <name type="scientific">Pseudorhodoferax aquiterrae</name>
    <dbReference type="NCBI Taxonomy" id="747304"/>
    <lineage>
        <taxon>Bacteria</taxon>
        <taxon>Pseudomonadati</taxon>
        <taxon>Pseudomonadota</taxon>
        <taxon>Betaproteobacteria</taxon>
        <taxon>Burkholderiales</taxon>
        <taxon>Comamonadaceae</taxon>
    </lineage>
</organism>
<dbReference type="EMBL" id="BMYK01000037">
    <property type="protein sequence ID" value="GHD01996.1"/>
    <property type="molecule type" value="Genomic_DNA"/>
</dbReference>
<comment type="caution">
    <text evidence="5">The sequence shown here is derived from an EMBL/GenBank/DDBJ whole genome shotgun (WGS) entry which is preliminary data.</text>
</comment>
<feature type="domain" description="HTH marR-type" evidence="4">
    <location>
        <begin position="26"/>
        <end position="158"/>
    </location>
</feature>